<protein>
    <submittedName>
        <fullName evidence="2">FHA domain-containing protein</fullName>
    </submittedName>
</protein>
<gene>
    <name evidence="2" type="ORF">SAMN05216463_11733</name>
</gene>
<dbReference type="Gene3D" id="2.60.200.20">
    <property type="match status" value="1"/>
</dbReference>
<organism evidence="2 3">
    <name type="scientific">Xylanibacter ruminicola</name>
    <name type="common">Prevotella ruminicola</name>
    <dbReference type="NCBI Taxonomy" id="839"/>
    <lineage>
        <taxon>Bacteria</taxon>
        <taxon>Pseudomonadati</taxon>
        <taxon>Bacteroidota</taxon>
        <taxon>Bacteroidia</taxon>
        <taxon>Bacteroidales</taxon>
        <taxon>Prevotellaceae</taxon>
        <taxon>Xylanibacter</taxon>
    </lineage>
</organism>
<name>A0A1M6WL96_XYLRU</name>
<evidence type="ECO:0000313" key="3">
    <source>
        <dbReference type="Proteomes" id="UP000184130"/>
    </source>
</evidence>
<evidence type="ECO:0000313" key="2">
    <source>
        <dbReference type="EMBL" id="SHK94563.1"/>
    </source>
</evidence>
<dbReference type="SUPFAM" id="SSF49879">
    <property type="entry name" value="SMAD/FHA domain"/>
    <property type="match status" value="1"/>
</dbReference>
<dbReference type="AlphaFoldDB" id="A0A1M6WL96"/>
<dbReference type="InterPro" id="IPR000253">
    <property type="entry name" value="FHA_dom"/>
</dbReference>
<dbReference type="CDD" id="cd00060">
    <property type="entry name" value="FHA"/>
    <property type="match status" value="1"/>
</dbReference>
<dbReference type="EMBL" id="FRBD01000017">
    <property type="protein sequence ID" value="SHK94563.1"/>
    <property type="molecule type" value="Genomic_DNA"/>
</dbReference>
<dbReference type="InterPro" id="IPR008984">
    <property type="entry name" value="SMAD_FHA_dom_sf"/>
</dbReference>
<feature type="domain" description="FHA" evidence="1">
    <location>
        <begin position="112"/>
        <end position="164"/>
    </location>
</feature>
<dbReference type="SMART" id="SM00240">
    <property type="entry name" value="FHA"/>
    <property type="match status" value="1"/>
</dbReference>
<accession>A0A1M6WL96</accession>
<sequence length="190" mass="20592">MIICPACKEGIEDDSHFCDQCGQELLFCKQCGHVGLGRRCTRCGGLMVSRHEKAVEKQPDANVSVSVSNVSSSVSMGPSISISQAGPSRGGLPVLTLANESLNIRIVAMNGAIIGRRKGPYIQFFEQHSYVSGVHAQLKYKPDSGWCVIDKHSSNGTRVNQRPIQPDVEMSLNNGDVLTIANINLQVIIR</sequence>
<dbReference type="Proteomes" id="UP000184130">
    <property type="component" value="Unassembled WGS sequence"/>
</dbReference>
<proteinExistence type="predicted"/>
<reference evidence="2 3" key="1">
    <citation type="submission" date="2016-11" db="EMBL/GenBank/DDBJ databases">
        <authorList>
            <person name="Jaros S."/>
            <person name="Januszkiewicz K."/>
            <person name="Wedrychowicz H."/>
        </authorList>
    </citation>
    <scope>NUCLEOTIDE SEQUENCE [LARGE SCALE GENOMIC DNA]</scope>
    <source>
        <strain evidence="2 3">KHT3</strain>
    </source>
</reference>
<dbReference type="RefSeq" id="WP_081373225.1">
    <property type="nucleotide sequence ID" value="NZ_FRBD01000017.1"/>
</dbReference>
<dbReference type="OrthoDB" id="9815925at2"/>
<evidence type="ECO:0000259" key="1">
    <source>
        <dbReference type="PROSITE" id="PS50006"/>
    </source>
</evidence>
<dbReference type="PROSITE" id="PS50006">
    <property type="entry name" value="FHA_DOMAIN"/>
    <property type="match status" value="1"/>
</dbReference>
<dbReference type="Pfam" id="PF00498">
    <property type="entry name" value="FHA"/>
    <property type="match status" value="1"/>
</dbReference>